<evidence type="ECO:0000313" key="2">
    <source>
        <dbReference type="Proteomes" id="UP000277204"/>
    </source>
</evidence>
<name>A0A183M644_9TREM</name>
<proteinExistence type="predicted"/>
<dbReference type="EMBL" id="UZAI01006521">
    <property type="protein sequence ID" value="VDO95757.1"/>
    <property type="molecule type" value="Genomic_DNA"/>
</dbReference>
<organism evidence="1 2">
    <name type="scientific">Schistosoma margrebowiei</name>
    <dbReference type="NCBI Taxonomy" id="48269"/>
    <lineage>
        <taxon>Eukaryota</taxon>
        <taxon>Metazoa</taxon>
        <taxon>Spiralia</taxon>
        <taxon>Lophotrochozoa</taxon>
        <taxon>Platyhelminthes</taxon>
        <taxon>Trematoda</taxon>
        <taxon>Digenea</taxon>
        <taxon>Strigeidida</taxon>
        <taxon>Schistosomatoidea</taxon>
        <taxon>Schistosomatidae</taxon>
        <taxon>Schistosoma</taxon>
    </lineage>
</organism>
<dbReference type="AlphaFoldDB" id="A0A183M644"/>
<sequence length="93" mass="10621">MRGGKLINAFQVKTNVRQVRLISYFFLLVVDWTIKTSTSQEEHGIQWTVWMQLDDLDFSDDLALLSHIHQQMQVKTTGVAAASVAVSLNMNKR</sequence>
<protein>
    <submittedName>
        <fullName evidence="1">Uncharacterized protein</fullName>
    </submittedName>
</protein>
<reference evidence="1 2" key="1">
    <citation type="submission" date="2018-11" db="EMBL/GenBank/DDBJ databases">
        <authorList>
            <consortium name="Pathogen Informatics"/>
        </authorList>
    </citation>
    <scope>NUCLEOTIDE SEQUENCE [LARGE SCALE GENOMIC DNA]</scope>
    <source>
        <strain evidence="1 2">Zambia</strain>
    </source>
</reference>
<accession>A0A183M644</accession>
<evidence type="ECO:0000313" key="1">
    <source>
        <dbReference type="EMBL" id="VDO95757.1"/>
    </source>
</evidence>
<dbReference type="Proteomes" id="UP000277204">
    <property type="component" value="Unassembled WGS sequence"/>
</dbReference>
<gene>
    <name evidence="1" type="ORF">SMRZ_LOCUS11519</name>
</gene>
<keyword evidence="2" id="KW-1185">Reference proteome</keyword>